<dbReference type="PANTHER" id="PTHR43037:SF1">
    <property type="entry name" value="BLL1128 PROTEIN"/>
    <property type="match status" value="1"/>
</dbReference>
<dbReference type="SUPFAM" id="SSF53474">
    <property type="entry name" value="alpha/beta-Hydrolases"/>
    <property type="match status" value="1"/>
</dbReference>
<dbReference type="EMBL" id="JAOCKX010000012">
    <property type="protein sequence ID" value="MDH2131537.1"/>
    <property type="molecule type" value="Genomic_DNA"/>
</dbReference>
<dbReference type="PANTHER" id="PTHR43037">
    <property type="entry name" value="UNNAMED PRODUCT-RELATED"/>
    <property type="match status" value="1"/>
</dbReference>
<dbReference type="InterPro" id="IPR050955">
    <property type="entry name" value="Plant_Biomass_Hydrol_Est"/>
</dbReference>
<dbReference type="AlphaFoldDB" id="A0AA42WWL2"/>
<dbReference type="InterPro" id="IPR010126">
    <property type="entry name" value="Esterase_phb"/>
</dbReference>
<gene>
    <name evidence="3" type="ORF">N5J77_10415</name>
</gene>
<accession>A0AA42WWL2</accession>
<dbReference type="Proteomes" id="UP001162318">
    <property type="component" value="Unassembled WGS sequence"/>
</dbReference>
<dbReference type="RefSeq" id="WP_234893026.1">
    <property type="nucleotide sequence ID" value="NZ_CP047218.1"/>
</dbReference>
<protein>
    <submittedName>
        <fullName evidence="3">PHB depolymerase family esterase</fullName>
    </submittedName>
</protein>
<dbReference type="InterPro" id="IPR029058">
    <property type="entry name" value="AB_hydrolase_fold"/>
</dbReference>
<proteinExistence type="predicted"/>
<dbReference type="Pfam" id="PF10503">
    <property type="entry name" value="Esterase_PHB"/>
    <property type="match status" value="1"/>
</dbReference>
<evidence type="ECO:0000313" key="4">
    <source>
        <dbReference type="Proteomes" id="UP001162318"/>
    </source>
</evidence>
<reference evidence="3" key="1">
    <citation type="submission" date="2022-09" db="EMBL/GenBank/DDBJ databases">
        <title>Intensive care unit water sources are persistently colonized with multi-drug resistant bacteria and are the site of extensive horizontal gene transfer of antibiotic resistance genes.</title>
        <authorList>
            <person name="Diorio-Toth L."/>
        </authorList>
    </citation>
    <scope>NUCLEOTIDE SEQUENCE</scope>
    <source>
        <strain evidence="3">GD03659</strain>
    </source>
</reference>
<evidence type="ECO:0000313" key="3">
    <source>
        <dbReference type="EMBL" id="MDH2131537.1"/>
    </source>
</evidence>
<dbReference type="NCBIfam" id="TIGR01840">
    <property type="entry name" value="esterase_phb"/>
    <property type="match status" value="1"/>
</dbReference>
<keyword evidence="1" id="KW-0732">Signal</keyword>
<keyword evidence="2" id="KW-0378">Hydrolase</keyword>
<dbReference type="Gene3D" id="3.40.50.1820">
    <property type="entry name" value="alpha/beta hydrolase"/>
    <property type="match status" value="1"/>
</dbReference>
<evidence type="ECO:0000256" key="1">
    <source>
        <dbReference type="ARBA" id="ARBA00022729"/>
    </source>
</evidence>
<dbReference type="GO" id="GO:0005576">
    <property type="term" value="C:extracellular region"/>
    <property type="evidence" value="ECO:0007669"/>
    <property type="project" value="InterPro"/>
</dbReference>
<name>A0AA42WWL2_SPHYA</name>
<evidence type="ECO:0000256" key="2">
    <source>
        <dbReference type="ARBA" id="ARBA00022801"/>
    </source>
</evidence>
<comment type="caution">
    <text evidence="3">The sequence shown here is derived from an EMBL/GenBank/DDBJ whole genome shotgun (WGS) entry which is preliminary data.</text>
</comment>
<dbReference type="GO" id="GO:0016787">
    <property type="term" value="F:hydrolase activity"/>
    <property type="evidence" value="ECO:0007669"/>
    <property type="project" value="UniProtKB-KW"/>
</dbReference>
<organism evidence="3 4">
    <name type="scientific">Sphingobium yanoikuyae</name>
    <name type="common">Sphingomonas yanoikuyae</name>
    <dbReference type="NCBI Taxonomy" id="13690"/>
    <lineage>
        <taxon>Bacteria</taxon>
        <taxon>Pseudomonadati</taxon>
        <taxon>Pseudomonadota</taxon>
        <taxon>Alphaproteobacteria</taxon>
        <taxon>Sphingomonadales</taxon>
        <taxon>Sphingomonadaceae</taxon>
        <taxon>Sphingobium</taxon>
    </lineage>
</organism>
<sequence>MTRLSATIARLAAMRAIHPIQPAAGGPSRLADFDAFGTNPGALRAKIYVPDQIAEKPALVVVLHGCTQNAAGYDCGSGWSQLADEHGFLLLFPEQRRANNPNLCFNWFSPADNARDRGEALSIREMIMAMVDTHGADPSRTFMTGLSAGGAMTSVMLASYPELFAGGAIIAGLPHGSASNIPQALEAMREAGAFSTKDLGDRVRRASNHDGPWPRISIWHGSADATVSSTNADAILAQWLSVHGLEPAPDASEQIAGHRRRVWNDAAGRPLIEDYRIANMGHGTPLATTGRDACGMAMPHMLEAGISSTRRIASSWGLLETRTERKFAQSGGQGQEGTPTLPVARISRLEALPSEASRSTVSGTAEAEKIIHDALRAAGLMQ</sequence>